<dbReference type="PANTHER" id="PTHR45980">
    <property type="match status" value="1"/>
</dbReference>
<protein>
    <submittedName>
        <fullName evidence="1">Uncharacterized protein</fullName>
    </submittedName>
</protein>
<dbReference type="Proteomes" id="UP001642484">
    <property type="component" value="Unassembled WGS sequence"/>
</dbReference>
<dbReference type="SUPFAM" id="SSF50494">
    <property type="entry name" value="Trypsin-like serine proteases"/>
    <property type="match status" value="1"/>
</dbReference>
<evidence type="ECO:0000313" key="1">
    <source>
        <dbReference type="EMBL" id="CAK9076623.1"/>
    </source>
</evidence>
<dbReference type="InterPro" id="IPR043504">
    <property type="entry name" value="Peptidase_S1_PA_chymotrypsin"/>
</dbReference>
<organism evidence="1 2">
    <name type="scientific">Durusdinium trenchii</name>
    <dbReference type="NCBI Taxonomy" id="1381693"/>
    <lineage>
        <taxon>Eukaryota</taxon>
        <taxon>Sar</taxon>
        <taxon>Alveolata</taxon>
        <taxon>Dinophyceae</taxon>
        <taxon>Suessiales</taxon>
        <taxon>Symbiodiniaceae</taxon>
        <taxon>Durusdinium</taxon>
    </lineage>
</organism>
<name>A0ABP0PLX5_9DINO</name>
<proteinExistence type="predicted"/>
<evidence type="ECO:0000313" key="2">
    <source>
        <dbReference type="Proteomes" id="UP001642484"/>
    </source>
</evidence>
<gene>
    <name evidence="1" type="ORF">CCMP2556_LOCUS37770</name>
</gene>
<accession>A0ABP0PLX5</accession>
<dbReference type="Pfam" id="PF13365">
    <property type="entry name" value="Trypsin_2"/>
    <property type="match status" value="1"/>
</dbReference>
<sequence length="426" mass="47130">MAAITASPSRVWVKERPRAVGRSRTLKPPGPTALALWSKTSQWACILACCSKSGYHSRRWRARSAVATDDGMGIQVATPPVMGGPVGEVPFEEPDFQETAGDVEFVNSYKVGAAVVKIFVTRQRPALVVPWQTQQVESTSGSGTFIRRRGGDPLEEDVNGRNHLEPPYLHFNDVNQAIESFDADLVLTAAHVVADARDIRVQLLACPGASPEKFFARVVAVAHDCDLALLEVRDPRCFEGATPMELLKPQEMLEMQSRVQVMGFPIGGDYLSITEGVLSRIEAAPFVCVWAPTGTSGVDMEPIDTEFHAIFHAHCTYNIQVRTALFQYQRHHRLFGVSCLQHTQTILGAKKSAFFGKSGITFLLRTCFVAHVPLQGSSEMKTIEALNKRFWRWHRVVFTGEINSLRKRRMAALKLSPPHANLAVVV</sequence>
<dbReference type="PANTHER" id="PTHR45980:SF9">
    <property type="entry name" value="PROTEASE DO-LIKE 10, MITOCHONDRIAL-RELATED"/>
    <property type="match status" value="1"/>
</dbReference>
<dbReference type="InterPro" id="IPR009003">
    <property type="entry name" value="Peptidase_S1_PA"/>
</dbReference>
<keyword evidence="2" id="KW-1185">Reference proteome</keyword>
<dbReference type="EMBL" id="CAXAMN010023306">
    <property type="protein sequence ID" value="CAK9076623.1"/>
    <property type="molecule type" value="Genomic_DNA"/>
</dbReference>
<reference evidence="1 2" key="1">
    <citation type="submission" date="2024-02" db="EMBL/GenBank/DDBJ databases">
        <authorList>
            <person name="Chen Y."/>
            <person name="Shah S."/>
            <person name="Dougan E. K."/>
            <person name="Thang M."/>
            <person name="Chan C."/>
        </authorList>
    </citation>
    <scope>NUCLEOTIDE SEQUENCE [LARGE SCALE GENOMIC DNA]</scope>
</reference>
<dbReference type="Gene3D" id="2.40.10.10">
    <property type="entry name" value="Trypsin-like serine proteases"/>
    <property type="match status" value="1"/>
</dbReference>
<comment type="caution">
    <text evidence="1">The sequence shown here is derived from an EMBL/GenBank/DDBJ whole genome shotgun (WGS) entry which is preliminary data.</text>
</comment>